<accession>A0A9D3VWE9</accession>
<dbReference type="Proteomes" id="UP000828251">
    <property type="component" value="Unassembled WGS sequence"/>
</dbReference>
<evidence type="ECO:0000313" key="2">
    <source>
        <dbReference type="Proteomes" id="UP000828251"/>
    </source>
</evidence>
<protein>
    <recommendedName>
        <fullName evidence="3">CCHC-type domain-containing protein</fullName>
    </recommendedName>
</protein>
<evidence type="ECO:0008006" key="3">
    <source>
        <dbReference type="Google" id="ProtNLM"/>
    </source>
</evidence>
<keyword evidence="2" id="KW-1185">Reference proteome</keyword>
<evidence type="ECO:0000313" key="1">
    <source>
        <dbReference type="EMBL" id="KAH1097524.1"/>
    </source>
</evidence>
<gene>
    <name evidence="1" type="ORF">J1N35_014445</name>
</gene>
<name>A0A9D3VWE9_9ROSI</name>
<dbReference type="AlphaFoldDB" id="A0A9D3VWE9"/>
<comment type="caution">
    <text evidence="1">The sequence shown here is derived from an EMBL/GenBank/DDBJ whole genome shotgun (WGS) entry which is preliminary data.</text>
</comment>
<proteinExistence type="predicted"/>
<organism evidence="1 2">
    <name type="scientific">Gossypium stocksii</name>
    <dbReference type="NCBI Taxonomy" id="47602"/>
    <lineage>
        <taxon>Eukaryota</taxon>
        <taxon>Viridiplantae</taxon>
        <taxon>Streptophyta</taxon>
        <taxon>Embryophyta</taxon>
        <taxon>Tracheophyta</taxon>
        <taxon>Spermatophyta</taxon>
        <taxon>Magnoliopsida</taxon>
        <taxon>eudicotyledons</taxon>
        <taxon>Gunneridae</taxon>
        <taxon>Pentapetalae</taxon>
        <taxon>rosids</taxon>
        <taxon>malvids</taxon>
        <taxon>Malvales</taxon>
        <taxon>Malvaceae</taxon>
        <taxon>Malvoideae</taxon>
        <taxon>Gossypium</taxon>
    </lineage>
</organism>
<sequence length="187" mass="20715">MPQERLWRCGCSVLEGSERAGQQRARLPGGPVFELRSAQEGGLSAVHVWKEPCRTRGLVRGCCIGISIDMDSEGKQSLPTSGSGNSELGTDALAELLRKVVEEVLDTKVKEIRETLQAGCLECKKRKDPSSQRSESCSVKHVRARPNFPACKNCNRRHPGKCHREKRACFRCRSLEHRALDCPANSS</sequence>
<dbReference type="EMBL" id="JAIQCV010000005">
    <property type="protein sequence ID" value="KAH1097524.1"/>
    <property type="molecule type" value="Genomic_DNA"/>
</dbReference>
<reference evidence="1 2" key="1">
    <citation type="journal article" date="2021" name="Plant Biotechnol. J.">
        <title>Multi-omics assisted identification of the key and species-specific regulatory components of drought-tolerant mechanisms in Gossypium stocksii.</title>
        <authorList>
            <person name="Yu D."/>
            <person name="Ke L."/>
            <person name="Zhang D."/>
            <person name="Wu Y."/>
            <person name="Sun Y."/>
            <person name="Mei J."/>
            <person name="Sun J."/>
            <person name="Sun Y."/>
        </authorList>
    </citation>
    <scope>NUCLEOTIDE SEQUENCE [LARGE SCALE GENOMIC DNA]</scope>
    <source>
        <strain evidence="2">cv. E1</strain>
        <tissue evidence="1">Leaf</tissue>
    </source>
</reference>
<dbReference type="OrthoDB" id="1751882at2759"/>